<evidence type="ECO:0000256" key="3">
    <source>
        <dbReference type="ARBA" id="ARBA00022989"/>
    </source>
</evidence>
<evidence type="ECO:0000256" key="1">
    <source>
        <dbReference type="ARBA" id="ARBA00004141"/>
    </source>
</evidence>
<keyword evidence="7" id="KW-1185">Reference proteome</keyword>
<dbReference type="Proteomes" id="UP000027219">
    <property type="component" value="Unassembled WGS sequence"/>
</dbReference>
<proteinExistence type="predicted"/>
<dbReference type="OrthoDB" id="5879006at2"/>
<sequence length="121" mass="13313">MNVVSIVLIVFFMLASSIKTLGWQKKVFETQLAFFKNYGLNRQIMFVVGCLELTGAMSLLLGLVGWVPELVVSLGALLLAVVSIGAIFFHLRFDSWQAGIPAMVTLSLSSYVAYPLIALFH</sequence>
<dbReference type="AlphaFoldDB" id="A0A066UT82"/>
<comment type="subcellular location">
    <subcellularLocation>
        <location evidence="1">Membrane</location>
        <topology evidence="1">Multi-pass membrane protein</topology>
    </subcellularLocation>
</comment>
<organism evidence="6 7">
    <name type="scientific">Vibrio fortis</name>
    <dbReference type="NCBI Taxonomy" id="212667"/>
    <lineage>
        <taxon>Bacteria</taxon>
        <taxon>Pseudomonadati</taxon>
        <taxon>Pseudomonadota</taxon>
        <taxon>Gammaproteobacteria</taxon>
        <taxon>Vibrionales</taxon>
        <taxon>Vibrionaceae</taxon>
        <taxon>Vibrio</taxon>
    </lineage>
</organism>
<comment type="caution">
    <text evidence="6">The sequence shown here is derived from an EMBL/GenBank/DDBJ whole genome shotgun (WGS) entry which is preliminary data.</text>
</comment>
<dbReference type="EMBL" id="JFFR01000027">
    <property type="protein sequence ID" value="KDN27339.1"/>
    <property type="molecule type" value="Genomic_DNA"/>
</dbReference>
<accession>A0A066UT82</accession>
<feature type="transmembrane region" description="Helical" evidence="5">
    <location>
        <begin position="70"/>
        <end position="91"/>
    </location>
</feature>
<feature type="transmembrane region" description="Helical" evidence="5">
    <location>
        <begin position="98"/>
        <end position="120"/>
    </location>
</feature>
<evidence type="ECO:0000256" key="5">
    <source>
        <dbReference type="SAM" id="Phobius"/>
    </source>
</evidence>
<protein>
    <submittedName>
        <fullName evidence="6">Membrane protein</fullName>
    </submittedName>
</protein>
<feature type="transmembrane region" description="Helical" evidence="5">
    <location>
        <begin position="44"/>
        <end position="64"/>
    </location>
</feature>
<feature type="transmembrane region" description="Helical" evidence="5">
    <location>
        <begin position="6"/>
        <end position="23"/>
    </location>
</feature>
<dbReference type="RefSeq" id="WP_032552952.1">
    <property type="nucleotide sequence ID" value="NZ_JBEEAX010000004.1"/>
</dbReference>
<evidence type="ECO:0000313" key="6">
    <source>
        <dbReference type="EMBL" id="KDN27339.1"/>
    </source>
</evidence>
<keyword evidence="3 5" id="KW-1133">Transmembrane helix</keyword>
<keyword evidence="2 5" id="KW-0812">Transmembrane</keyword>
<dbReference type="InterPro" id="IPR032808">
    <property type="entry name" value="DoxX"/>
</dbReference>
<evidence type="ECO:0000256" key="4">
    <source>
        <dbReference type="ARBA" id="ARBA00023136"/>
    </source>
</evidence>
<evidence type="ECO:0000256" key="2">
    <source>
        <dbReference type="ARBA" id="ARBA00022692"/>
    </source>
</evidence>
<reference evidence="6 7" key="1">
    <citation type="submission" date="2014-02" db="EMBL/GenBank/DDBJ databases">
        <title>Vibrio fortis Dalian14 Genome Sequencing.</title>
        <authorList>
            <person name="Wang Y."/>
            <person name="Song L."/>
            <person name="Liu G."/>
            <person name="Ding J."/>
        </authorList>
    </citation>
    <scope>NUCLEOTIDE SEQUENCE [LARGE SCALE GENOMIC DNA]</scope>
    <source>
        <strain evidence="6 7">Dalian14</strain>
    </source>
</reference>
<name>A0A066UT82_9VIBR</name>
<gene>
    <name evidence="6" type="ORF">VFDL14_20830</name>
</gene>
<keyword evidence="4 5" id="KW-0472">Membrane</keyword>
<evidence type="ECO:0000313" key="7">
    <source>
        <dbReference type="Proteomes" id="UP000027219"/>
    </source>
</evidence>
<dbReference type="GO" id="GO:0016020">
    <property type="term" value="C:membrane"/>
    <property type="evidence" value="ECO:0007669"/>
    <property type="project" value="UniProtKB-SubCell"/>
</dbReference>
<dbReference type="Pfam" id="PF13564">
    <property type="entry name" value="DoxX_2"/>
    <property type="match status" value="1"/>
</dbReference>